<comment type="caution">
    <text evidence="1">The sequence shown here is derived from an EMBL/GenBank/DDBJ whole genome shotgun (WGS) entry which is preliminary data.</text>
</comment>
<organism evidence="1 2">
    <name type="scientific">Botrytis deweyae</name>
    <dbReference type="NCBI Taxonomy" id="2478750"/>
    <lineage>
        <taxon>Eukaryota</taxon>
        <taxon>Fungi</taxon>
        <taxon>Dikarya</taxon>
        <taxon>Ascomycota</taxon>
        <taxon>Pezizomycotina</taxon>
        <taxon>Leotiomycetes</taxon>
        <taxon>Helotiales</taxon>
        <taxon>Sclerotiniaceae</taxon>
        <taxon>Botrytis</taxon>
    </lineage>
</organism>
<evidence type="ECO:0000313" key="2">
    <source>
        <dbReference type="Proteomes" id="UP000783213"/>
    </source>
</evidence>
<evidence type="ECO:0000313" key="1">
    <source>
        <dbReference type="EMBL" id="KAF7933853.1"/>
    </source>
</evidence>
<dbReference type="EMBL" id="RCSX01000006">
    <property type="protein sequence ID" value="KAF7933853.1"/>
    <property type="molecule type" value="Genomic_DNA"/>
</dbReference>
<dbReference type="RefSeq" id="XP_038812646.1">
    <property type="nucleotide sequence ID" value="XM_038951182.1"/>
</dbReference>
<reference evidence="1 2" key="1">
    <citation type="journal article" date="2020" name="Genome Biol. Evol.">
        <title>Comparative genomics of Sclerotiniaceae.</title>
        <authorList>
            <person name="Valero Jimenez C.A."/>
            <person name="Steentjes M."/>
            <person name="Scholten O.E."/>
            <person name="Van Kan J.A.L."/>
        </authorList>
    </citation>
    <scope>NUCLEOTIDE SEQUENCE [LARGE SCALE GENOMIC DNA]</scope>
    <source>
        <strain evidence="1 2">B1</strain>
    </source>
</reference>
<keyword evidence="2" id="KW-1185">Reference proteome</keyword>
<proteinExistence type="predicted"/>
<accession>A0ABQ7IU24</accession>
<gene>
    <name evidence="1" type="ORF">EAE98_003562</name>
</gene>
<protein>
    <submittedName>
        <fullName evidence="1">Uncharacterized protein</fullName>
    </submittedName>
</protein>
<sequence length="150" mass="16794">MIEMVMGTRLRVLWDDFSAMSRSGFKPSRTASGKVDMGNHRSLGQLSVIHNFKRRECLLAMLQAFNEESLTPYPVKTPVPAGQMVNSRVAEHFINPSGSDYLHSVARIPQTGELPKYMIYLPLLLSSNVVSLFQLSKKIVSKFLGFFAAN</sequence>
<dbReference type="Proteomes" id="UP000783213">
    <property type="component" value="Unassembled WGS sequence"/>
</dbReference>
<name>A0ABQ7IU24_9HELO</name>
<dbReference type="GeneID" id="62230336"/>